<proteinExistence type="predicted"/>
<evidence type="ECO:0000313" key="2">
    <source>
        <dbReference type="EMBL" id="XBY85692.1"/>
    </source>
</evidence>
<accession>A0AAU7YCM2</accession>
<evidence type="ECO:0000256" key="1">
    <source>
        <dbReference type="SAM" id="Phobius"/>
    </source>
</evidence>
<keyword evidence="1" id="KW-1133">Transmembrane helix</keyword>
<sequence>MSLVLLDISFFPLNPCEQIIFKLALGIYDAIFLFTYPTVAACVSGGFIFVSFTFVTKKLPPISKLPYIISPFLLT</sequence>
<feature type="transmembrane region" description="Helical" evidence="1">
    <location>
        <begin position="34"/>
        <end position="55"/>
    </location>
</feature>
<protein>
    <submittedName>
        <fullName evidence="2">Uncharacterized protein</fullName>
    </submittedName>
</protein>
<name>A0AAU7YCM2_9VIRU</name>
<keyword evidence="1" id="KW-0472">Membrane</keyword>
<reference evidence="2" key="1">
    <citation type="submission" date="2024-05" db="EMBL/GenBank/DDBJ databases">
        <title>Complete genomes of an iridovirus, and two densoviruses identified in lab reared social spiders in California, USA.</title>
        <authorList>
            <person name="Millerwise S."/>
            <person name="Lund M.C."/>
            <person name="Schmidlin K."/>
            <person name="Kraberger S."/>
            <person name="Harrison J."/>
            <person name="Cease A."/>
            <person name="Pinter-Wollman N."/>
            <person name="Varsani A."/>
        </authorList>
    </citation>
    <scope>NUCLEOTIDE SEQUENCE</scope>
    <source>
        <strain evidence="2">SocP20</strain>
    </source>
</reference>
<keyword evidence="1" id="KW-0812">Transmembrane</keyword>
<dbReference type="EMBL" id="PP847201">
    <property type="protein sequence ID" value="XBY85692.1"/>
    <property type="molecule type" value="Genomic_DNA"/>
</dbReference>
<organism evidence="2">
    <name type="scientific">Iridovirus sp</name>
    <dbReference type="NCBI Taxonomy" id="135728"/>
    <lineage>
        <taxon>Viruses</taxon>
        <taxon>Varidnaviria</taxon>
        <taxon>Bamfordvirae</taxon>
        <taxon>Nucleocytoviricota</taxon>
        <taxon>Megaviricetes</taxon>
        <taxon>Pimascovirales</taxon>
        <taxon>Pimascovirales incertae sedis</taxon>
        <taxon>Iridoviridae</taxon>
        <taxon>Betairidovirinae</taxon>
        <taxon>Iridovirus</taxon>
    </lineage>
</organism>